<dbReference type="GO" id="GO:0005886">
    <property type="term" value="C:plasma membrane"/>
    <property type="evidence" value="ECO:0007669"/>
    <property type="project" value="UniProtKB-SubCell"/>
</dbReference>
<feature type="transmembrane region" description="Helical" evidence="12">
    <location>
        <begin position="45"/>
        <end position="66"/>
    </location>
</feature>
<evidence type="ECO:0000256" key="8">
    <source>
        <dbReference type="PIRNR" id="PIRNR005091"/>
    </source>
</evidence>
<keyword evidence="10" id="KW-0479">Metal-binding</keyword>
<dbReference type="Gene3D" id="3.40.720.10">
    <property type="entry name" value="Alkaline Phosphatase, subunit A"/>
    <property type="match status" value="1"/>
</dbReference>
<dbReference type="RefSeq" id="WP_081872399.1">
    <property type="nucleotide sequence ID" value="NZ_CP118101.1"/>
</dbReference>
<accession>A0AAX3N6D9</accession>
<evidence type="ECO:0000256" key="9">
    <source>
        <dbReference type="PIRSR" id="PIRSR005091-1"/>
    </source>
</evidence>
<gene>
    <name evidence="14" type="ORF">PUW23_23875</name>
    <name evidence="15" type="ORF">PUW25_23870</name>
</gene>
<sequence length="632" mass="72114">MLIKSYLTWYAIFDDIPFWQPLLTEIPFVWLIFAIIERFADKRKIGYYMITNLIITIIFFAAIMYYKYYGVIVTYHALAQVNQVTSVNSSIFSLLAPYYLLIFVDIIVLLVYFIQRRIRMNKQVFYTPKKLPRLGKRTAASIFVISAIITIFNIWPNRASMNELNQAESMGILNYEAFLIASDRPEDPVPQKEITQESINELKGIDAPESTISSYWDSAKGRNVIIIQLESFQNFLVGLNVDGQEVTPNLNKLAQESLYFPHFYQQVGQGNTSDAEFVVNSSYYIPPRGAASQEYADYEVPSLPKLLTENGYNTTTFHTNHVEFWNRLEMYSALGFGDYYEYDFFGEEDMIAFAASDAVLYRKTAEELAALQEEGRPFYSQVISMSAHHPYHLPEDRYKMDLPERFEGTLVGNYIRAQNYADYELGLFIEQLKENGVWDNSLIVVYGDHLGLPIYSLESEDKALMKEIFGREYSMADMINIPLVISAPGVVEGARVDQLGGQVDIVPTVASLLGISMDDYIHFGQDLLSGQPNLLPERYYLPTGSFISQEGMFIPGSGFEDGTQHKLPEIEETASKEFIDSLKSPEDPLLAKEASGTEVPDVSQDQYERALALMHYSYSYVSQLPERTQTEE</sequence>
<dbReference type="GO" id="GO:0046872">
    <property type="term" value="F:metal ion binding"/>
    <property type="evidence" value="ECO:0007669"/>
    <property type="project" value="UniProtKB-KW"/>
</dbReference>
<dbReference type="InterPro" id="IPR050448">
    <property type="entry name" value="OpgB/LTA_synthase_biosynth"/>
</dbReference>
<evidence type="ECO:0000313" key="15">
    <source>
        <dbReference type="EMBL" id="WDI04997.1"/>
    </source>
</evidence>
<feature type="binding site" evidence="10">
    <location>
        <position position="388"/>
    </location>
    <ligand>
        <name>substrate</name>
    </ligand>
</feature>
<comment type="pathway">
    <text evidence="2">Cell wall biogenesis; lipoteichoic acid biosynthesis.</text>
</comment>
<dbReference type="PANTHER" id="PTHR47371:SF3">
    <property type="entry name" value="PHOSPHOGLYCEROL TRANSFERASE I"/>
    <property type="match status" value="1"/>
</dbReference>
<keyword evidence="17" id="KW-1185">Reference proteome</keyword>
<dbReference type="InterPro" id="IPR012160">
    <property type="entry name" value="LtaS-like"/>
</dbReference>
<dbReference type="Proteomes" id="UP001221519">
    <property type="component" value="Chromosome"/>
</dbReference>
<dbReference type="Proteomes" id="UP001220962">
    <property type="component" value="Chromosome"/>
</dbReference>
<feature type="transmembrane region" description="Helical" evidence="12">
    <location>
        <begin position="134"/>
        <end position="155"/>
    </location>
</feature>
<feature type="transmembrane region" description="Helical" evidence="12">
    <location>
        <begin position="96"/>
        <end position="114"/>
    </location>
</feature>
<comment type="similarity">
    <text evidence="3 8">Belongs to the LTA synthase family.</text>
</comment>
<dbReference type="PIRSF" id="PIRSF005091">
    <property type="entry name" value="Mmb_sulf_HI1246"/>
    <property type="match status" value="1"/>
</dbReference>
<feature type="binding site" evidence="11">
    <location>
        <position position="272"/>
    </location>
    <ligand>
        <name>Mn(2+)</name>
        <dbReference type="ChEBI" id="CHEBI:29035"/>
    </ligand>
</feature>
<feature type="binding site" evidence="11">
    <location>
        <position position="230"/>
    </location>
    <ligand>
        <name>Mn(2+)</name>
        <dbReference type="ChEBI" id="CHEBI:29035"/>
    </ligand>
</feature>
<evidence type="ECO:0000256" key="2">
    <source>
        <dbReference type="ARBA" id="ARBA00004936"/>
    </source>
</evidence>
<dbReference type="EMBL" id="CP118101">
    <property type="protein sequence ID" value="WDH85243.1"/>
    <property type="molecule type" value="Genomic_DNA"/>
</dbReference>
<evidence type="ECO:0000256" key="7">
    <source>
        <dbReference type="ARBA" id="ARBA00023136"/>
    </source>
</evidence>
<dbReference type="EMBL" id="CP118108">
    <property type="protein sequence ID" value="WDI04997.1"/>
    <property type="molecule type" value="Genomic_DNA"/>
</dbReference>
<feature type="binding site" evidence="11">
    <location>
        <position position="448"/>
    </location>
    <ligand>
        <name>Mn(2+)</name>
        <dbReference type="ChEBI" id="CHEBI:29035"/>
    </ligand>
</feature>
<keyword evidence="10" id="KW-0464">Manganese</keyword>
<name>A0AAX3N6D9_9BACL</name>
<evidence type="ECO:0000256" key="3">
    <source>
        <dbReference type="ARBA" id="ARBA00009983"/>
    </source>
</evidence>
<keyword evidence="5 12" id="KW-0812">Transmembrane</keyword>
<proteinExistence type="inferred from homology"/>
<evidence type="ECO:0000256" key="4">
    <source>
        <dbReference type="ARBA" id="ARBA00022475"/>
    </source>
</evidence>
<evidence type="ECO:0000256" key="6">
    <source>
        <dbReference type="ARBA" id="ARBA00022989"/>
    </source>
</evidence>
<dbReference type="Pfam" id="PF00884">
    <property type="entry name" value="Sulfatase"/>
    <property type="match status" value="1"/>
</dbReference>
<evidence type="ECO:0000256" key="5">
    <source>
        <dbReference type="ARBA" id="ARBA00022692"/>
    </source>
</evidence>
<keyword evidence="6 12" id="KW-1133">Transmembrane helix</keyword>
<feature type="transmembrane region" description="Helical" evidence="12">
    <location>
        <begin position="18"/>
        <end position="36"/>
    </location>
</feature>
<dbReference type="InterPro" id="IPR000917">
    <property type="entry name" value="Sulfatase_N"/>
</dbReference>
<evidence type="ECO:0000256" key="11">
    <source>
        <dbReference type="PIRSR" id="PIRSR005091-3"/>
    </source>
</evidence>
<evidence type="ECO:0000313" key="14">
    <source>
        <dbReference type="EMBL" id="WDH85243.1"/>
    </source>
</evidence>
<evidence type="ECO:0000256" key="1">
    <source>
        <dbReference type="ARBA" id="ARBA00004651"/>
    </source>
</evidence>
<evidence type="ECO:0000256" key="12">
    <source>
        <dbReference type="SAM" id="Phobius"/>
    </source>
</evidence>
<dbReference type="InterPro" id="IPR017850">
    <property type="entry name" value="Alkaline_phosphatase_core_sf"/>
</dbReference>
<comment type="subcellular location">
    <subcellularLocation>
        <location evidence="1">Cell membrane</location>
        <topology evidence="1">Multi-pass membrane protein</topology>
    </subcellularLocation>
</comment>
<feature type="binding site" evidence="11">
    <location>
        <position position="449"/>
    </location>
    <ligand>
        <name>Mn(2+)</name>
        <dbReference type="ChEBI" id="CHEBI:29035"/>
    </ligand>
</feature>
<dbReference type="CDD" id="cd16015">
    <property type="entry name" value="LTA_synthase"/>
    <property type="match status" value="1"/>
</dbReference>
<dbReference type="SUPFAM" id="SSF53649">
    <property type="entry name" value="Alkaline phosphatase-like"/>
    <property type="match status" value="1"/>
</dbReference>
<evidence type="ECO:0000259" key="13">
    <source>
        <dbReference type="Pfam" id="PF00884"/>
    </source>
</evidence>
<evidence type="ECO:0000313" key="17">
    <source>
        <dbReference type="Proteomes" id="UP001221519"/>
    </source>
</evidence>
<keyword evidence="4 8" id="KW-1003">Cell membrane</keyword>
<protein>
    <submittedName>
        <fullName evidence="14">LTA synthase family protein</fullName>
    </submittedName>
</protein>
<dbReference type="PANTHER" id="PTHR47371">
    <property type="entry name" value="LIPOTEICHOIC ACID SYNTHASE"/>
    <property type="match status" value="1"/>
</dbReference>
<reference evidence="14 17" key="1">
    <citation type="submission" date="2023-02" db="EMBL/GenBank/DDBJ databases">
        <title>Pathogen: clinical or host-associated sample.</title>
        <authorList>
            <person name="Hergert J."/>
            <person name="Casey R."/>
            <person name="Wagner J."/>
            <person name="Young E.L."/>
            <person name="Oakeson K.F."/>
        </authorList>
    </citation>
    <scope>NUCLEOTIDE SEQUENCE</scope>
    <source>
        <strain evidence="15 17">2022CK-00829</strain>
        <strain evidence="14">2022CK-00830</strain>
    </source>
</reference>
<feature type="domain" description="Sulfatase N-terminal" evidence="13">
    <location>
        <begin position="222"/>
        <end position="515"/>
    </location>
</feature>
<dbReference type="AlphaFoldDB" id="A0AAX3N6D9"/>
<dbReference type="Gene3D" id="3.30.1120.170">
    <property type="match status" value="1"/>
</dbReference>
<evidence type="ECO:0000256" key="10">
    <source>
        <dbReference type="PIRSR" id="PIRSR005091-2"/>
    </source>
</evidence>
<feature type="active site" evidence="9">
    <location>
        <position position="272"/>
    </location>
</feature>
<evidence type="ECO:0000313" key="16">
    <source>
        <dbReference type="Proteomes" id="UP001220962"/>
    </source>
</evidence>
<organism evidence="14 16">
    <name type="scientific">Paenibacillus urinalis</name>
    <dbReference type="NCBI Taxonomy" id="521520"/>
    <lineage>
        <taxon>Bacteria</taxon>
        <taxon>Bacillati</taxon>
        <taxon>Bacillota</taxon>
        <taxon>Bacilli</taxon>
        <taxon>Bacillales</taxon>
        <taxon>Paenibacillaceae</taxon>
        <taxon>Paenibacillus</taxon>
    </lineage>
</organism>
<keyword evidence="7 8" id="KW-0472">Membrane</keyword>